<evidence type="ECO:0000313" key="2">
    <source>
        <dbReference type="Proteomes" id="UP000593580"/>
    </source>
</evidence>
<dbReference type="Proteomes" id="UP000593580">
    <property type="component" value="Chromosome"/>
</dbReference>
<gene>
    <name evidence="1" type="ORF">FM071_05095</name>
</gene>
<protein>
    <submittedName>
        <fullName evidence="1">Uncharacterized protein</fullName>
    </submittedName>
</protein>
<keyword evidence="2" id="KW-1185">Reference proteome</keyword>
<organism evidence="1 2">
    <name type="scientific">Sulfurimonas paralvinellae</name>
    <dbReference type="NCBI Taxonomy" id="317658"/>
    <lineage>
        <taxon>Bacteria</taxon>
        <taxon>Pseudomonadati</taxon>
        <taxon>Campylobacterota</taxon>
        <taxon>Epsilonproteobacteria</taxon>
        <taxon>Campylobacterales</taxon>
        <taxon>Sulfurimonadaceae</taxon>
        <taxon>Sulfurimonas</taxon>
    </lineage>
</organism>
<proteinExistence type="predicted"/>
<reference evidence="1 2" key="1">
    <citation type="submission" date="2019-07" db="EMBL/GenBank/DDBJ databases">
        <title>Sulfurimonas paralvinellae sp. nov., a novel mesophilic, hydrogen- and sulfur-oxidizing chemolithoautotroph within the Epsilonproteo- bacteria isolated from a deep-sea hydrothermal vent polychaete nest, reclassification of Thiomicrospira denitrificans as Sulfurimonas denitrificans comb. nov. and emended description of the genus Sulfurimonas.</title>
        <authorList>
            <person name="Wang S."/>
            <person name="Jiang L."/>
            <person name="Shao Z."/>
        </authorList>
    </citation>
    <scope>NUCLEOTIDE SEQUENCE [LARGE SCALE GENOMIC DNA]</scope>
    <source>
        <strain evidence="1 2">GO25</strain>
    </source>
</reference>
<accession>A0A7M1BAB5</accession>
<dbReference type="KEGG" id="spal:FM071_05095"/>
<evidence type="ECO:0000313" key="1">
    <source>
        <dbReference type="EMBL" id="QOP45692.1"/>
    </source>
</evidence>
<dbReference type="AlphaFoldDB" id="A0A7M1BAB5"/>
<dbReference type="EMBL" id="CP041406">
    <property type="protein sequence ID" value="QOP45692.1"/>
    <property type="molecule type" value="Genomic_DNA"/>
</dbReference>
<sequence>MGTKINYTKRASQILEIEEYEVNELVKRMYGHFNKNGFAKDEIVKSFFILNDIKIRKEKIRLETTAPLLGFKNKGIEQYKGNIVKLHDEGKSTHEIHKNLKLNKKDAPSLSTIKRYIKSLQEWRSNNG</sequence>
<name>A0A7M1BAB5_9BACT</name>
<dbReference type="RefSeq" id="WP_193111941.1">
    <property type="nucleotide sequence ID" value="NZ_CP041406.1"/>
</dbReference>